<dbReference type="SMART" id="SM00325">
    <property type="entry name" value="RhoGEF"/>
    <property type="match status" value="1"/>
</dbReference>
<dbReference type="OrthoDB" id="660555at2759"/>
<keyword evidence="4" id="KW-1185">Reference proteome</keyword>
<evidence type="ECO:0000313" key="3">
    <source>
        <dbReference type="EMBL" id="KIY73338.1"/>
    </source>
</evidence>
<dbReference type="PROSITE" id="PS50010">
    <property type="entry name" value="DH_2"/>
    <property type="match status" value="1"/>
</dbReference>
<evidence type="ECO:0000256" key="1">
    <source>
        <dbReference type="SAM" id="MobiDB-lite"/>
    </source>
</evidence>
<dbReference type="STRING" id="1314674.A0A0D7BS28"/>
<dbReference type="Proteomes" id="UP000054007">
    <property type="component" value="Unassembled WGS sequence"/>
</dbReference>
<dbReference type="AlphaFoldDB" id="A0A0D7BS28"/>
<dbReference type="InterPro" id="IPR035899">
    <property type="entry name" value="DBL_dom_sf"/>
</dbReference>
<sequence length="274" mass="29864">MDDEVSDEMLIDELEALVNLDSDRVQTWEDDITTPTPCPNGTPVVADGSAPPTSPSQAESKIEAAKWTSARSALLVCRELVRTERSYLTGLRDVQARLAASTSDYIVAHLSALIQASERLLSQVEQNPSAKGVAQAFLDAEQDIEAAFVGWCSVVGQFFDGEEGMSVAQPEECVSGHIKTSQRLRRRVNSLVSLVDSFRSRESGPAMRELAILPVQRIVRYPLLFKSLSAAPESSTEPDIQKASDLALDLAHKCDMAQRTVTFVQEVPSDSDAL</sequence>
<dbReference type="Pfam" id="PF00621">
    <property type="entry name" value="RhoGEF"/>
    <property type="match status" value="1"/>
</dbReference>
<protein>
    <recommendedName>
        <fullName evidence="2">DH domain-containing protein</fullName>
    </recommendedName>
</protein>
<dbReference type="GO" id="GO:0005085">
    <property type="term" value="F:guanyl-nucleotide exchange factor activity"/>
    <property type="evidence" value="ECO:0007669"/>
    <property type="project" value="InterPro"/>
</dbReference>
<dbReference type="Gene3D" id="1.20.900.10">
    <property type="entry name" value="Dbl homology (DH) domain"/>
    <property type="match status" value="1"/>
</dbReference>
<dbReference type="SUPFAM" id="SSF48065">
    <property type="entry name" value="DBL homology domain (DH-domain)"/>
    <property type="match status" value="1"/>
</dbReference>
<name>A0A0D7BS28_9AGAR</name>
<dbReference type="InterPro" id="IPR000219">
    <property type="entry name" value="DH_dom"/>
</dbReference>
<proteinExistence type="predicted"/>
<feature type="domain" description="DH" evidence="2">
    <location>
        <begin position="72"/>
        <end position="257"/>
    </location>
</feature>
<gene>
    <name evidence="3" type="ORF">CYLTODRAFT_239008</name>
</gene>
<reference evidence="3 4" key="1">
    <citation type="journal article" date="2015" name="Fungal Genet. Biol.">
        <title>Evolution of novel wood decay mechanisms in Agaricales revealed by the genome sequences of Fistulina hepatica and Cylindrobasidium torrendii.</title>
        <authorList>
            <person name="Floudas D."/>
            <person name="Held B.W."/>
            <person name="Riley R."/>
            <person name="Nagy L.G."/>
            <person name="Koehler G."/>
            <person name="Ransdell A.S."/>
            <person name="Younus H."/>
            <person name="Chow J."/>
            <person name="Chiniquy J."/>
            <person name="Lipzen A."/>
            <person name="Tritt A."/>
            <person name="Sun H."/>
            <person name="Haridas S."/>
            <person name="LaButti K."/>
            <person name="Ohm R.A."/>
            <person name="Kues U."/>
            <person name="Blanchette R.A."/>
            <person name="Grigoriev I.V."/>
            <person name="Minto R.E."/>
            <person name="Hibbett D.S."/>
        </authorList>
    </citation>
    <scope>NUCLEOTIDE SEQUENCE [LARGE SCALE GENOMIC DNA]</scope>
    <source>
        <strain evidence="3 4">FP15055 ss-10</strain>
    </source>
</reference>
<feature type="region of interest" description="Disordered" evidence="1">
    <location>
        <begin position="30"/>
        <end position="60"/>
    </location>
</feature>
<evidence type="ECO:0000259" key="2">
    <source>
        <dbReference type="PROSITE" id="PS50010"/>
    </source>
</evidence>
<dbReference type="EMBL" id="KN880436">
    <property type="protein sequence ID" value="KIY73338.1"/>
    <property type="molecule type" value="Genomic_DNA"/>
</dbReference>
<accession>A0A0D7BS28</accession>
<evidence type="ECO:0000313" key="4">
    <source>
        <dbReference type="Proteomes" id="UP000054007"/>
    </source>
</evidence>
<organism evidence="3 4">
    <name type="scientific">Cylindrobasidium torrendii FP15055 ss-10</name>
    <dbReference type="NCBI Taxonomy" id="1314674"/>
    <lineage>
        <taxon>Eukaryota</taxon>
        <taxon>Fungi</taxon>
        <taxon>Dikarya</taxon>
        <taxon>Basidiomycota</taxon>
        <taxon>Agaricomycotina</taxon>
        <taxon>Agaricomycetes</taxon>
        <taxon>Agaricomycetidae</taxon>
        <taxon>Agaricales</taxon>
        <taxon>Marasmiineae</taxon>
        <taxon>Physalacriaceae</taxon>
        <taxon>Cylindrobasidium</taxon>
    </lineage>
</organism>